<gene>
    <name evidence="3" type="ORF">ACFPN9_21955</name>
</gene>
<dbReference type="PROSITE" id="PS50994">
    <property type="entry name" value="INTEGRASE"/>
    <property type="match status" value="1"/>
</dbReference>
<dbReference type="PANTHER" id="PTHR37936">
    <property type="entry name" value="TRANSPOSASE INSC FOR INSERTION ELEMENT IS2A-RELATED"/>
    <property type="match status" value="1"/>
</dbReference>
<dbReference type="SUPFAM" id="SSF53098">
    <property type="entry name" value="Ribonuclease H-like"/>
    <property type="match status" value="1"/>
</dbReference>
<feature type="domain" description="Integrase catalytic" evidence="2">
    <location>
        <begin position="236"/>
        <end position="405"/>
    </location>
</feature>
<dbReference type="Pfam" id="PF13683">
    <property type="entry name" value="rve_3"/>
    <property type="match status" value="1"/>
</dbReference>
<keyword evidence="4" id="KW-1185">Reference proteome</keyword>
<protein>
    <submittedName>
        <fullName evidence="3">IS3 family transposase</fullName>
    </submittedName>
</protein>
<dbReference type="RefSeq" id="WP_377817595.1">
    <property type="nucleotide sequence ID" value="NZ_JBHSLU010000074.1"/>
</dbReference>
<organism evidence="3 4">
    <name type="scientific">Bosea massiliensis</name>
    <dbReference type="NCBI Taxonomy" id="151419"/>
    <lineage>
        <taxon>Bacteria</taxon>
        <taxon>Pseudomonadati</taxon>
        <taxon>Pseudomonadota</taxon>
        <taxon>Alphaproteobacteria</taxon>
        <taxon>Hyphomicrobiales</taxon>
        <taxon>Boseaceae</taxon>
        <taxon>Bosea</taxon>
    </lineage>
</organism>
<dbReference type="InterPro" id="IPR048020">
    <property type="entry name" value="Transpos_IS3"/>
</dbReference>
<dbReference type="NCBIfam" id="NF033516">
    <property type="entry name" value="transpos_IS3"/>
    <property type="match status" value="1"/>
</dbReference>
<dbReference type="InterPro" id="IPR036388">
    <property type="entry name" value="WH-like_DNA-bd_sf"/>
</dbReference>
<evidence type="ECO:0000313" key="3">
    <source>
        <dbReference type="EMBL" id="MFC5507911.1"/>
    </source>
</evidence>
<evidence type="ECO:0000256" key="1">
    <source>
        <dbReference type="ARBA" id="ARBA00009964"/>
    </source>
</evidence>
<dbReference type="Proteomes" id="UP001596060">
    <property type="component" value="Unassembled WGS sequence"/>
</dbReference>
<dbReference type="Gene3D" id="3.30.420.10">
    <property type="entry name" value="Ribonuclease H-like superfamily/Ribonuclease H"/>
    <property type="match status" value="1"/>
</dbReference>
<dbReference type="InterPro" id="IPR001584">
    <property type="entry name" value="Integrase_cat-core"/>
</dbReference>
<dbReference type="Pfam" id="PF13276">
    <property type="entry name" value="HTH_21"/>
    <property type="match status" value="1"/>
</dbReference>
<dbReference type="InterPro" id="IPR025948">
    <property type="entry name" value="HTH-like_dom"/>
</dbReference>
<comment type="caution">
    <text evidence="3">The sequence shown here is derived from an EMBL/GenBank/DDBJ whole genome shotgun (WGS) entry which is preliminary data.</text>
</comment>
<reference evidence="4" key="1">
    <citation type="journal article" date="2019" name="Int. J. Syst. Evol. Microbiol.">
        <title>The Global Catalogue of Microorganisms (GCM) 10K type strain sequencing project: providing services to taxonomists for standard genome sequencing and annotation.</title>
        <authorList>
            <consortium name="The Broad Institute Genomics Platform"/>
            <consortium name="The Broad Institute Genome Sequencing Center for Infectious Disease"/>
            <person name="Wu L."/>
            <person name="Ma J."/>
        </authorList>
    </citation>
    <scope>NUCLEOTIDE SEQUENCE [LARGE SCALE GENOMIC DNA]</scope>
    <source>
        <strain evidence="4">CCUG 43117</strain>
    </source>
</reference>
<dbReference type="PANTHER" id="PTHR37936:SF3">
    <property type="entry name" value="TRANSPOSASE INSC FOR INSERTION ELEMENT IS2A-RELATED"/>
    <property type="match status" value="1"/>
</dbReference>
<comment type="similarity">
    <text evidence="1">Belongs to the transposase 8 family.</text>
</comment>
<name>A0ABW0P6H4_9HYPH</name>
<accession>A0ABW0P6H4</accession>
<evidence type="ECO:0000313" key="4">
    <source>
        <dbReference type="Proteomes" id="UP001596060"/>
    </source>
</evidence>
<evidence type="ECO:0000259" key="2">
    <source>
        <dbReference type="PROSITE" id="PS50994"/>
    </source>
</evidence>
<dbReference type="InterPro" id="IPR012337">
    <property type="entry name" value="RNaseH-like_sf"/>
</dbReference>
<sequence length="413" mass="45798">MTGSISKSEVLSGPERRRRWAPAEKLAIVAETYEPGMSVSLVARRHGIAPNQLFSWRRLANQGALTATRAEEEVVPASDYRMLQNQIRELHRLLGKKTLEAEILKEALDATAGFKKTSAALAVVAQGRFAMKAVCEVLGVARSNITARAKAPLGKPRRGRPALPDAEMVVAIQAIVAEMPSYGYRRVWALLRRAAQADGRPAPNHKRVFRVMKAHGLLLQRHAGGVEARRHDGRIAVDRSNLRWCSDGFELGCDNGEKVRVAFALDCCDREAISFVATTEGIKGEDVRDLMTVAVEARFGQVNRLPGVIEWLTDNGSGYIAGETRRFAREIGFEPLTTPVQSPQSNGMAEAFVRTIKRDYARVNPMPNAEIVMRQLPAWFDHYNRLHPHKALGYRSPREFIADRSTAEDVSGL</sequence>
<dbReference type="EMBL" id="JBHSLU010000074">
    <property type="protein sequence ID" value="MFC5507911.1"/>
    <property type="molecule type" value="Genomic_DNA"/>
</dbReference>
<dbReference type="Gene3D" id="1.10.10.10">
    <property type="entry name" value="Winged helix-like DNA-binding domain superfamily/Winged helix DNA-binding domain"/>
    <property type="match status" value="1"/>
</dbReference>
<proteinExistence type="inferred from homology"/>
<dbReference type="InterPro" id="IPR036397">
    <property type="entry name" value="RNaseH_sf"/>
</dbReference>
<dbReference type="SUPFAM" id="SSF48295">
    <property type="entry name" value="TrpR-like"/>
    <property type="match status" value="1"/>
</dbReference>
<dbReference type="Pfam" id="PF01527">
    <property type="entry name" value="HTH_Tnp_1"/>
    <property type="match status" value="1"/>
</dbReference>
<dbReference type="InterPro" id="IPR002514">
    <property type="entry name" value="Transposase_8"/>
</dbReference>
<dbReference type="InterPro" id="IPR010921">
    <property type="entry name" value="Trp_repressor/repl_initiator"/>
</dbReference>